<evidence type="ECO:0000256" key="3">
    <source>
        <dbReference type="ARBA" id="ARBA00023163"/>
    </source>
</evidence>
<keyword evidence="2" id="KW-0238">DNA-binding</keyword>
<dbReference type="Proteomes" id="UP001523565">
    <property type="component" value="Unassembled WGS sequence"/>
</dbReference>
<dbReference type="SUPFAM" id="SSF46894">
    <property type="entry name" value="C-terminal effector domain of the bipartite response regulators"/>
    <property type="match status" value="1"/>
</dbReference>
<dbReference type="PROSITE" id="PS50043">
    <property type="entry name" value="HTH_LUXR_2"/>
    <property type="match status" value="1"/>
</dbReference>
<dbReference type="PRINTS" id="PR00038">
    <property type="entry name" value="HTHLUXR"/>
</dbReference>
<evidence type="ECO:0000313" key="6">
    <source>
        <dbReference type="Proteomes" id="UP001523565"/>
    </source>
</evidence>
<dbReference type="Gene3D" id="1.10.10.10">
    <property type="entry name" value="Winged helix-like DNA-binding domain superfamily/Winged helix DNA-binding domain"/>
    <property type="match status" value="1"/>
</dbReference>
<dbReference type="InterPro" id="IPR016032">
    <property type="entry name" value="Sig_transdc_resp-reg_C-effctor"/>
</dbReference>
<evidence type="ECO:0000313" key="5">
    <source>
        <dbReference type="EMBL" id="MCP1110460.1"/>
    </source>
</evidence>
<gene>
    <name evidence="5" type="ORF">NK118_09385</name>
</gene>
<accession>A0ABT1EIC7</accession>
<feature type="domain" description="HTH luxR-type" evidence="4">
    <location>
        <begin position="757"/>
        <end position="820"/>
    </location>
</feature>
<dbReference type="SUPFAM" id="SSF52540">
    <property type="entry name" value="P-loop containing nucleoside triphosphate hydrolases"/>
    <property type="match status" value="1"/>
</dbReference>
<keyword evidence="1" id="KW-0805">Transcription regulation</keyword>
<evidence type="ECO:0000259" key="4">
    <source>
        <dbReference type="PROSITE" id="PS50043"/>
    </source>
</evidence>
<evidence type="ECO:0000256" key="1">
    <source>
        <dbReference type="ARBA" id="ARBA00023015"/>
    </source>
</evidence>
<organism evidence="5 6">
    <name type="scientific">Ohessyouella blattaphilus</name>
    <dbReference type="NCBI Taxonomy" id="2949333"/>
    <lineage>
        <taxon>Bacteria</taxon>
        <taxon>Bacillati</taxon>
        <taxon>Bacillota</taxon>
        <taxon>Clostridia</taxon>
        <taxon>Lachnospirales</taxon>
        <taxon>Lachnospiraceae</taxon>
        <taxon>Ohessyouella</taxon>
    </lineage>
</organism>
<sequence>MRIFKQYTKAKLYFSPRIKNLITRSKEYPVTILESPTGFGKSTAIKGFIAAKKVKNAFFMATNGGAEENWQRLICLFREVNPVFAGEAINIEVADNDSIGDLAALLQKSACKEPTYLIIDNFEQIQGEFHEDFVRALSKHEDENLHFIVCTRSLEGIRILPADKQNVLIISHEELRLNEEETKLYLEENHIHLTPAELSEVVTYTNGWFEAINMQRLHFLNTHTFGLSEDLKELIQTVIWETITPPERRGLLGLSLLDSFSLEQAVRILDFPFDETEVEKLLRLKEFIQKDSGTGRYHFDYILADFLSTTLQALKRDARNFIVNHVAEVCRETGEVDKAFTLYQDNGNYAQLLELCLNVQDFSTFQSKELMVRLERVLREGDHDLLLKHPQALLNMALPLFLVGRESLSKECVSLVEEGITKHLYGHQDDLLGQIMFIRIFDSFNDLDLMTRYAGEAQHLLKGKAKMFGEGDSKWSWLLGQTSVIHLYWTKNYSLLETIQKLEYFLSLYVPLTGRRGSSALQVLKAERELVRGKLEEAEIYSYEARYLAKSHGQIDMYISANTKLLRIALLKGDAKQFLEIKKDMEKAGEETTRVDIHQMIEGAVNCEPESGLMDHLPRWMRLLDQEKNLQSYAAAPFYMIAHLKWLLSIGENLKVIGLANGALPQVVQHNFLFAQIHYLVFKGIAYKRLGNRKEYEACLKEAYAYALPDEVYYPFAEMGEELHQDYIRFVDRETAVKLQAFYKRFKENGEIIAEAMGGRETSLSDREKEVAHLAKQGMTNKEIATQLLISAETVKVLLKRGFVKLGINSRKELKYIESL</sequence>
<comment type="caution">
    <text evidence="5">The sequence shown here is derived from an EMBL/GenBank/DDBJ whole genome shotgun (WGS) entry which is preliminary data.</text>
</comment>
<protein>
    <submittedName>
        <fullName evidence="5">LuxR C-terminal-related transcriptional regulator</fullName>
    </submittedName>
</protein>
<keyword evidence="6" id="KW-1185">Reference proteome</keyword>
<name>A0ABT1EIC7_9FIRM</name>
<dbReference type="InterPro" id="IPR027417">
    <property type="entry name" value="P-loop_NTPase"/>
</dbReference>
<proteinExistence type="predicted"/>
<keyword evidence="3" id="KW-0804">Transcription</keyword>
<evidence type="ECO:0000256" key="2">
    <source>
        <dbReference type="ARBA" id="ARBA00023125"/>
    </source>
</evidence>
<dbReference type="PANTHER" id="PTHR44688">
    <property type="entry name" value="DNA-BINDING TRANSCRIPTIONAL ACTIVATOR DEVR_DOSR"/>
    <property type="match status" value="1"/>
</dbReference>
<dbReference type="InterPro" id="IPR000792">
    <property type="entry name" value="Tscrpt_reg_LuxR_C"/>
</dbReference>
<dbReference type="RefSeq" id="WP_262069340.1">
    <property type="nucleotide sequence ID" value="NZ_JAMXOC010000013.1"/>
</dbReference>
<dbReference type="EMBL" id="JAMZFV010000013">
    <property type="protein sequence ID" value="MCP1110460.1"/>
    <property type="molecule type" value="Genomic_DNA"/>
</dbReference>
<dbReference type="Pfam" id="PF00196">
    <property type="entry name" value="GerE"/>
    <property type="match status" value="1"/>
</dbReference>
<dbReference type="InterPro" id="IPR036388">
    <property type="entry name" value="WH-like_DNA-bd_sf"/>
</dbReference>
<dbReference type="CDD" id="cd06170">
    <property type="entry name" value="LuxR_C_like"/>
    <property type="match status" value="1"/>
</dbReference>
<dbReference type="SMART" id="SM00421">
    <property type="entry name" value="HTH_LUXR"/>
    <property type="match status" value="1"/>
</dbReference>
<dbReference type="PANTHER" id="PTHR44688:SF16">
    <property type="entry name" value="DNA-BINDING TRANSCRIPTIONAL ACTIVATOR DEVR_DOSR"/>
    <property type="match status" value="1"/>
</dbReference>
<reference evidence="5 6" key="1">
    <citation type="journal article" date="2022" name="Genome Biol. Evol.">
        <title>Host diet, physiology and behaviors set the stage for Lachnospiraceae cladogenesis.</title>
        <authorList>
            <person name="Vera-Ponce De Leon A."/>
            <person name="Schneider M."/>
            <person name="Jahnes B.C."/>
            <person name="Sadowski V."/>
            <person name="Camuy-Velez L.A."/>
            <person name="Duan J."/>
            <person name="Sabree Z.L."/>
        </authorList>
    </citation>
    <scope>NUCLEOTIDE SEQUENCE [LARGE SCALE GENOMIC DNA]</scope>
    <source>
        <strain evidence="5 6">PAL227</strain>
    </source>
</reference>